<reference evidence="2" key="1">
    <citation type="journal article" date="2019" name="Sci. Rep.">
        <title>Draft genome of Tanacetum cinerariifolium, the natural source of mosquito coil.</title>
        <authorList>
            <person name="Yamashiro T."/>
            <person name="Shiraishi A."/>
            <person name="Satake H."/>
            <person name="Nakayama K."/>
        </authorList>
    </citation>
    <scope>NUCLEOTIDE SEQUENCE</scope>
</reference>
<organism evidence="2">
    <name type="scientific">Tanacetum cinerariifolium</name>
    <name type="common">Dalmatian daisy</name>
    <name type="synonym">Chrysanthemum cinerariifolium</name>
    <dbReference type="NCBI Taxonomy" id="118510"/>
    <lineage>
        <taxon>Eukaryota</taxon>
        <taxon>Viridiplantae</taxon>
        <taxon>Streptophyta</taxon>
        <taxon>Embryophyta</taxon>
        <taxon>Tracheophyta</taxon>
        <taxon>Spermatophyta</taxon>
        <taxon>Magnoliopsida</taxon>
        <taxon>eudicotyledons</taxon>
        <taxon>Gunneridae</taxon>
        <taxon>Pentapetalae</taxon>
        <taxon>asterids</taxon>
        <taxon>campanulids</taxon>
        <taxon>Asterales</taxon>
        <taxon>Asteraceae</taxon>
        <taxon>Asteroideae</taxon>
        <taxon>Anthemideae</taxon>
        <taxon>Anthemidinae</taxon>
        <taxon>Tanacetum</taxon>
    </lineage>
</organism>
<protein>
    <submittedName>
        <fullName evidence="2">Retrotransposon protein, putative, unclassified</fullName>
    </submittedName>
</protein>
<dbReference type="InterPro" id="IPR001584">
    <property type="entry name" value="Integrase_cat-core"/>
</dbReference>
<dbReference type="EMBL" id="BKCJ010009723">
    <property type="protein sequence ID" value="GEU88313.1"/>
    <property type="molecule type" value="Genomic_DNA"/>
</dbReference>
<dbReference type="InterPro" id="IPR041577">
    <property type="entry name" value="RT_RNaseH_2"/>
</dbReference>
<evidence type="ECO:0000313" key="2">
    <source>
        <dbReference type="EMBL" id="GEU88313.1"/>
    </source>
</evidence>
<dbReference type="Gene3D" id="3.30.420.10">
    <property type="entry name" value="Ribonuclease H-like superfamily/Ribonuclease H"/>
    <property type="match status" value="1"/>
</dbReference>
<dbReference type="InterPro" id="IPR036397">
    <property type="entry name" value="RNaseH_sf"/>
</dbReference>
<gene>
    <name evidence="2" type="ORF">Tci_060291</name>
</gene>
<dbReference type="SUPFAM" id="SSF53098">
    <property type="entry name" value="Ribonuclease H-like"/>
    <property type="match status" value="1"/>
</dbReference>
<sequence>MPSDCLKIIKSKSKVRQSRAKAVVATVNSNSSTPAISSDVAELKDMQNCPATSGNVYQDNINEYVSQAAAANYNQENTDFRPQIVANQIKPLGFPPVQNNPNNFNRGNNFTQNRGGNFNQFAFNQSQLHRPQVNQAPAYQAPILQTQNVSQTDFKRYVKANDAVLRNIQSQGQSTQTQCQNIQNQYQTVQNQLANLTDMMSKFLSSNMASSSGSGTLPGFASLSRPLTQLLKKNAFKLSLEAKDSFEELKRAMIEASVLGLPDFNEPFIIETDASEVGLGVVLQQKGHPIAYLNHFSLKYLLDQRITTPTHMKWLPKLMEYDYEMVYKKGSDNGAADALSRLENARQPAKKHYCWVNDTLLRNGKIVVGQDSNLKTKLLQYFHESTIGGHSRVKVFLDSIYKLHGLPESIISDRDKVFISAFWKELFKVLKVKLLMSTAYHPQTYGQINVVNRCLEGHLRCMTGLSKVDAVDRSLLDRENVIKMLKFHLQRSQNIMKQQADKSRTERQFEVGDMGFLKMQPHKQVTIRQDKQYKFS</sequence>
<comment type="caution">
    <text evidence="2">The sequence shown here is derived from an EMBL/GenBank/DDBJ whole genome shotgun (WGS) entry which is preliminary data.</text>
</comment>
<dbReference type="AlphaFoldDB" id="A0A6L2NQ53"/>
<dbReference type="Gene3D" id="3.30.70.270">
    <property type="match status" value="1"/>
</dbReference>
<dbReference type="PANTHER" id="PTHR34072:SF55">
    <property type="entry name" value="DNA_RNA POLYMERASES SUPERFAMILY PROTEIN"/>
    <property type="match status" value="1"/>
</dbReference>
<dbReference type="SUPFAM" id="SSF56672">
    <property type="entry name" value="DNA/RNA polymerases"/>
    <property type="match status" value="1"/>
</dbReference>
<feature type="domain" description="Integrase catalytic" evidence="1">
    <location>
        <begin position="344"/>
        <end position="512"/>
    </location>
</feature>
<dbReference type="PANTHER" id="PTHR34072">
    <property type="entry name" value="ENZYMATIC POLYPROTEIN-RELATED"/>
    <property type="match status" value="1"/>
</dbReference>
<dbReference type="Pfam" id="PF17919">
    <property type="entry name" value="RT_RNaseH_2"/>
    <property type="match status" value="1"/>
</dbReference>
<evidence type="ECO:0000259" key="1">
    <source>
        <dbReference type="PROSITE" id="PS50994"/>
    </source>
</evidence>
<dbReference type="GO" id="GO:0015074">
    <property type="term" value="P:DNA integration"/>
    <property type="evidence" value="ECO:0007669"/>
    <property type="project" value="InterPro"/>
</dbReference>
<dbReference type="InterPro" id="IPR043502">
    <property type="entry name" value="DNA/RNA_pol_sf"/>
</dbReference>
<dbReference type="InterPro" id="IPR012337">
    <property type="entry name" value="RNaseH-like_sf"/>
</dbReference>
<dbReference type="GO" id="GO:0003676">
    <property type="term" value="F:nucleic acid binding"/>
    <property type="evidence" value="ECO:0007669"/>
    <property type="project" value="InterPro"/>
</dbReference>
<accession>A0A6L2NQ53</accession>
<dbReference type="PROSITE" id="PS50994">
    <property type="entry name" value="INTEGRASE"/>
    <property type="match status" value="1"/>
</dbReference>
<proteinExistence type="predicted"/>
<name>A0A6L2NQ53_TANCI</name>
<dbReference type="InterPro" id="IPR043128">
    <property type="entry name" value="Rev_trsase/Diguanyl_cyclase"/>
</dbReference>